<dbReference type="AlphaFoldDB" id="A0A9Q3L6N4"/>
<name>A0A9Q3L6N4_9BASI</name>
<organism evidence="2 3">
    <name type="scientific">Austropuccinia psidii MF-1</name>
    <dbReference type="NCBI Taxonomy" id="1389203"/>
    <lineage>
        <taxon>Eukaryota</taxon>
        <taxon>Fungi</taxon>
        <taxon>Dikarya</taxon>
        <taxon>Basidiomycota</taxon>
        <taxon>Pucciniomycotina</taxon>
        <taxon>Pucciniomycetes</taxon>
        <taxon>Pucciniales</taxon>
        <taxon>Sphaerophragmiaceae</taxon>
        <taxon>Austropuccinia</taxon>
    </lineage>
</organism>
<feature type="region of interest" description="Disordered" evidence="1">
    <location>
        <begin position="142"/>
        <end position="192"/>
    </location>
</feature>
<feature type="compositionally biased region" description="Polar residues" evidence="1">
    <location>
        <begin position="169"/>
        <end position="179"/>
    </location>
</feature>
<sequence>MASLGHFDTSQTYDGYKAVEVLNPTFTECLKKGKQCFQHYNTQSSKCHHCFVGKKPCQCPGAPLSNVGWYPWSKKDGHLGKDFRVPEAHTPDVTGCRKRDVARWTNVAGLIPICGRLIYSSSEFSICRINSQGVVKRLRRISDSPTNPNAEGSNELDGEEVEVVPYSIGHQSSYSNSKPTSRRFKSQVIPSM</sequence>
<proteinExistence type="predicted"/>
<evidence type="ECO:0000256" key="1">
    <source>
        <dbReference type="SAM" id="MobiDB-lite"/>
    </source>
</evidence>
<reference evidence="2" key="1">
    <citation type="submission" date="2021-03" db="EMBL/GenBank/DDBJ databases">
        <title>Draft genome sequence of rust myrtle Austropuccinia psidii MF-1, a brazilian biotype.</title>
        <authorList>
            <person name="Quecine M.C."/>
            <person name="Pachon D.M.R."/>
            <person name="Bonatelli M.L."/>
            <person name="Correr F.H."/>
            <person name="Franceschini L.M."/>
            <person name="Leite T.F."/>
            <person name="Margarido G.R.A."/>
            <person name="Almeida C.A."/>
            <person name="Ferrarezi J.A."/>
            <person name="Labate C.A."/>
        </authorList>
    </citation>
    <scope>NUCLEOTIDE SEQUENCE</scope>
    <source>
        <strain evidence="2">MF-1</strain>
    </source>
</reference>
<dbReference type="EMBL" id="AVOT02147620">
    <property type="protein sequence ID" value="MBW0592307.1"/>
    <property type="molecule type" value="Genomic_DNA"/>
</dbReference>
<evidence type="ECO:0000313" key="2">
    <source>
        <dbReference type="EMBL" id="MBW0592307.1"/>
    </source>
</evidence>
<accession>A0A9Q3L6N4</accession>
<comment type="caution">
    <text evidence="2">The sequence shown here is derived from an EMBL/GenBank/DDBJ whole genome shotgun (WGS) entry which is preliminary data.</text>
</comment>
<feature type="compositionally biased region" description="Polar residues" evidence="1">
    <location>
        <begin position="143"/>
        <end position="152"/>
    </location>
</feature>
<dbReference type="Proteomes" id="UP000765509">
    <property type="component" value="Unassembled WGS sequence"/>
</dbReference>
<gene>
    <name evidence="2" type="ORF">O181_132022</name>
</gene>
<evidence type="ECO:0000313" key="3">
    <source>
        <dbReference type="Proteomes" id="UP000765509"/>
    </source>
</evidence>
<keyword evidence="3" id="KW-1185">Reference proteome</keyword>
<protein>
    <submittedName>
        <fullName evidence="2">Uncharacterized protein</fullName>
    </submittedName>
</protein>